<dbReference type="SMART" id="SM00220">
    <property type="entry name" value="S_TKc"/>
    <property type="match status" value="1"/>
</dbReference>
<evidence type="ECO:0000256" key="2">
    <source>
        <dbReference type="ARBA" id="ARBA00022527"/>
    </source>
</evidence>
<protein>
    <submittedName>
        <fullName evidence="14">Wall-associated receptor kinase 2</fullName>
    </submittedName>
</protein>
<keyword evidence="6" id="KW-0547">Nucleotide-binding</keyword>
<dbReference type="GO" id="GO:0005886">
    <property type="term" value="C:plasma membrane"/>
    <property type="evidence" value="ECO:0007669"/>
    <property type="project" value="TreeGrafter"/>
</dbReference>
<evidence type="ECO:0000256" key="12">
    <source>
        <dbReference type="ARBA" id="ARBA00023180"/>
    </source>
</evidence>
<organism evidence="14">
    <name type="scientific">Aegilops tauschii</name>
    <name type="common">Tausch's goatgrass</name>
    <name type="synonym">Aegilops squarrosa</name>
    <dbReference type="NCBI Taxonomy" id="37682"/>
    <lineage>
        <taxon>Eukaryota</taxon>
        <taxon>Viridiplantae</taxon>
        <taxon>Streptophyta</taxon>
        <taxon>Embryophyta</taxon>
        <taxon>Tracheophyta</taxon>
        <taxon>Spermatophyta</taxon>
        <taxon>Magnoliopsida</taxon>
        <taxon>Liliopsida</taxon>
        <taxon>Poales</taxon>
        <taxon>Poaceae</taxon>
        <taxon>BOP clade</taxon>
        <taxon>Pooideae</taxon>
        <taxon>Triticodae</taxon>
        <taxon>Triticeae</taxon>
        <taxon>Triticinae</taxon>
        <taxon>Aegilops</taxon>
    </lineage>
</organism>
<accession>R7WBS3</accession>
<evidence type="ECO:0000256" key="4">
    <source>
        <dbReference type="ARBA" id="ARBA00022692"/>
    </source>
</evidence>
<dbReference type="InterPro" id="IPR025287">
    <property type="entry name" value="WAK_GUB"/>
</dbReference>
<keyword evidence="12" id="KW-0325">Glycoprotein</keyword>
<evidence type="ECO:0000256" key="1">
    <source>
        <dbReference type="ARBA" id="ARBA00004479"/>
    </source>
</evidence>
<dbReference type="InterPro" id="IPR011009">
    <property type="entry name" value="Kinase-like_dom_sf"/>
</dbReference>
<evidence type="ECO:0000313" key="14">
    <source>
        <dbReference type="EnsemblPlants" id="EMT19896"/>
    </source>
</evidence>
<dbReference type="PANTHER" id="PTHR27005:SF477">
    <property type="entry name" value="OS04G0308100 PROTEIN"/>
    <property type="match status" value="1"/>
</dbReference>
<keyword evidence="2" id="KW-0723">Serine/threonine-protein kinase</keyword>
<evidence type="ECO:0000256" key="13">
    <source>
        <dbReference type="SAM" id="MobiDB-lite"/>
    </source>
</evidence>
<dbReference type="GO" id="GO:0005524">
    <property type="term" value="F:ATP binding"/>
    <property type="evidence" value="ECO:0007669"/>
    <property type="project" value="UniProtKB-KW"/>
</dbReference>
<keyword evidence="9" id="KW-1133">Transmembrane helix</keyword>
<dbReference type="SUPFAM" id="SSF56112">
    <property type="entry name" value="Protein kinase-like (PK-like)"/>
    <property type="match status" value="1"/>
</dbReference>
<dbReference type="PROSITE" id="PS50011">
    <property type="entry name" value="PROTEIN_KINASE_DOM"/>
    <property type="match status" value="1"/>
</dbReference>
<keyword evidence="11" id="KW-1015">Disulfide bond</keyword>
<keyword evidence="5" id="KW-0732">Signal</keyword>
<dbReference type="GO" id="GO:0030247">
    <property type="term" value="F:polysaccharide binding"/>
    <property type="evidence" value="ECO:0007669"/>
    <property type="project" value="InterPro"/>
</dbReference>
<feature type="region of interest" description="Disordered" evidence="13">
    <location>
        <begin position="65"/>
        <end position="87"/>
    </location>
</feature>
<dbReference type="InterPro" id="IPR008271">
    <property type="entry name" value="Ser/Thr_kinase_AS"/>
</dbReference>
<dbReference type="InterPro" id="IPR045274">
    <property type="entry name" value="WAK-like"/>
</dbReference>
<dbReference type="Pfam" id="PF13947">
    <property type="entry name" value="GUB_WAK_bind"/>
    <property type="match status" value="1"/>
</dbReference>
<name>R7WBS3_AEGTA</name>
<evidence type="ECO:0000256" key="3">
    <source>
        <dbReference type="ARBA" id="ARBA00022679"/>
    </source>
</evidence>
<feature type="region of interest" description="Disordered" evidence="13">
    <location>
        <begin position="114"/>
        <end position="147"/>
    </location>
</feature>
<proteinExistence type="predicted"/>
<evidence type="ECO:0000256" key="5">
    <source>
        <dbReference type="ARBA" id="ARBA00022729"/>
    </source>
</evidence>
<comment type="subcellular location">
    <subcellularLocation>
        <location evidence="1">Membrane</location>
        <topology evidence="1">Single-pass type I membrane protein</topology>
    </subcellularLocation>
</comment>
<dbReference type="AlphaFoldDB" id="R7WBS3"/>
<keyword evidence="8" id="KW-0067">ATP-binding</keyword>
<evidence type="ECO:0000256" key="10">
    <source>
        <dbReference type="ARBA" id="ARBA00023136"/>
    </source>
</evidence>
<dbReference type="PROSITE" id="PS00108">
    <property type="entry name" value="PROTEIN_KINASE_ST"/>
    <property type="match status" value="1"/>
</dbReference>
<dbReference type="InterPro" id="IPR000719">
    <property type="entry name" value="Prot_kinase_dom"/>
</dbReference>
<dbReference type="FunFam" id="1.10.510.10:FF:000084">
    <property type="entry name" value="Wall-associated receptor kinase 2"/>
    <property type="match status" value="1"/>
</dbReference>
<keyword evidence="10" id="KW-0472">Membrane</keyword>
<dbReference type="Gene3D" id="3.30.200.20">
    <property type="entry name" value="Phosphorylase Kinase, domain 1"/>
    <property type="match status" value="1"/>
</dbReference>
<dbReference type="PANTHER" id="PTHR27005">
    <property type="entry name" value="WALL-ASSOCIATED RECEPTOR KINASE-LIKE 21"/>
    <property type="match status" value="1"/>
</dbReference>
<keyword evidence="3" id="KW-0808">Transferase</keyword>
<sequence length="842" mass="93243">MSPRPWSWRIWASWMSIGRCNNPCAAPATSAASRWWLHVLRVESGALFMDLDAKGSEEEARAATKVAAPTVRAPPQRPQGRPVHVRRRRHGELQQGRVGHGTWARLVSHVGRAPRPILSPSPSPATSLRGAHGRKHETAGKDNKTNQSDSHLPWICEYIYIIMAILFRLTSDCMAFNKLAPAVGFTVALAALRLASVGASAPPGNCTRECGGLEIPYPFGIDVEDGCQLSDRRQGFKLRCLDRGGRGKRLYYINQEVLEISLEHGQVRWLNNISSYCYNATAGEMEVNSPPSNMDLEGSIFRLSGTANKFTVLGCKTLAYIGDTDNITSYTAVCGATCKDGNLSLLTNGSCEGIGCCRTAIPRGLENYRVWFKSFSTRRCSYAALVEASNFTFSSTYLSSSAFVDAYGGRAPLVVDWAIGTLQGETCESARAKPESYPCVSNDSLCVDSPIGRGYFCKCKKGYQGNPYLPYGCKGVTIGLGAGFGMLLLGLSGMSISYRWKRCVKKQQRGLYFQKNQGLLLEQLILSDENASDRTMIFSLEELEKATNNFDETRIVGRGGHGMVYKGILSDQRVVAIEKSKLVEESEINQFINEVVILSQINHRNIVKLFGCCLETEVPLLVSDFIPNGSLFDVLHAEPTSRLCLSWDDCLRVAQETAGALCYLHTSALISVFHRDVKSSNILLDGNFTAKVSDFGASRTVPINQTHVTTNVQGTFGYLDPEYYQTGQLNEKSNVYSFGVVLIELLSRKEPVFRSNSGSKQNLSIYFITEIKTKSRVCRTIHYYMKTITVFIDSMQNMFIGFDQHLDFARCLSSKQRFLSAEAYSNKSNLMADWDVTKSESL</sequence>
<keyword evidence="7" id="KW-0418">Kinase</keyword>
<evidence type="ECO:0000256" key="11">
    <source>
        <dbReference type="ARBA" id="ARBA00023157"/>
    </source>
</evidence>
<evidence type="ECO:0000256" key="6">
    <source>
        <dbReference type="ARBA" id="ARBA00022741"/>
    </source>
</evidence>
<reference evidence="14" key="1">
    <citation type="submission" date="2015-06" db="UniProtKB">
        <authorList>
            <consortium name="EnsemblPlants"/>
        </authorList>
    </citation>
    <scope>IDENTIFICATION</scope>
</reference>
<dbReference type="ExpressionAtlas" id="R7WBS3">
    <property type="expression patterns" value="baseline"/>
</dbReference>
<evidence type="ECO:0000256" key="7">
    <source>
        <dbReference type="ARBA" id="ARBA00022777"/>
    </source>
</evidence>
<dbReference type="Pfam" id="PF00069">
    <property type="entry name" value="Pkinase"/>
    <property type="match status" value="1"/>
</dbReference>
<evidence type="ECO:0000256" key="8">
    <source>
        <dbReference type="ARBA" id="ARBA00022840"/>
    </source>
</evidence>
<dbReference type="EnsemblPlants" id="EMT19896">
    <property type="protein sequence ID" value="EMT19896"/>
    <property type="gene ID" value="F775_25410"/>
</dbReference>
<dbReference type="GO" id="GO:0004674">
    <property type="term" value="F:protein serine/threonine kinase activity"/>
    <property type="evidence" value="ECO:0007669"/>
    <property type="project" value="UniProtKB-KW"/>
</dbReference>
<dbReference type="Gene3D" id="1.10.510.10">
    <property type="entry name" value="Transferase(Phosphotransferase) domain 1"/>
    <property type="match status" value="1"/>
</dbReference>
<dbReference type="GO" id="GO:0007166">
    <property type="term" value="P:cell surface receptor signaling pathway"/>
    <property type="evidence" value="ECO:0007669"/>
    <property type="project" value="InterPro"/>
</dbReference>
<dbReference type="FunFam" id="3.30.200.20:FF:000043">
    <property type="entry name" value="Wall-associated receptor kinase 2"/>
    <property type="match status" value="1"/>
</dbReference>
<keyword evidence="4" id="KW-0812">Transmembrane</keyword>
<evidence type="ECO:0000256" key="9">
    <source>
        <dbReference type="ARBA" id="ARBA00022989"/>
    </source>
</evidence>